<dbReference type="GO" id="GO:0009236">
    <property type="term" value="P:cobalamin biosynthetic process"/>
    <property type="evidence" value="ECO:0007669"/>
    <property type="project" value="UniProtKB-UniRule"/>
</dbReference>
<dbReference type="EMBL" id="QFPN01000011">
    <property type="protein sequence ID" value="PZQ11644.1"/>
    <property type="molecule type" value="Genomic_DNA"/>
</dbReference>
<keyword evidence="7 19" id="KW-1003">Cell membrane</keyword>
<evidence type="ECO:0000256" key="4">
    <source>
        <dbReference type="ARBA" id="ARBA00010561"/>
    </source>
</evidence>
<evidence type="ECO:0000256" key="3">
    <source>
        <dbReference type="ARBA" id="ARBA00004663"/>
    </source>
</evidence>
<evidence type="ECO:0000256" key="10">
    <source>
        <dbReference type="ARBA" id="ARBA00022692"/>
    </source>
</evidence>
<evidence type="ECO:0000256" key="15">
    <source>
        <dbReference type="ARBA" id="ARBA00032605"/>
    </source>
</evidence>
<gene>
    <name evidence="19 20" type="primary">cobS</name>
    <name evidence="20" type="ORF">DI565_18065</name>
</gene>
<comment type="pathway">
    <text evidence="3 19">Cofactor biosynthesis; adenosylcobalamin biosynthesis; adenosylcobalamin from cob(II)yrinate a,c-diamide: step 7/7.</text>
</comment>
<evidence type="ECO:0000256" key="8">
    <source>
        <dbReference type="ARBA" id="ARBA00022573"/>
    </source>
</evidence>
<keyword evidence="10 19" id="KW-0812">Transmembrane</keyword>
<evidence type="ECO:0000256" key="14">
    <source>
        <dbReference type="ARBA" id="ARBA00025228"/>
    </source>
</evidence>
<dbReference type="InterPro" id="IPR003805">
    <property type="entry name" value="CobS"/>
</dbReference>
<comment type="cofactor">
    <cofactor evidence="1 19">
        <name>Mg(2+)</name>
        <dbReference type="ChEBI" id="CHEBI:18420"/>
    </cofactor>
</comment>
<feature type="transmembrane region" description="Helical" evidence="19">
    <location>
        <begin position="77"/>
        <end position="100"/>
    </location>
</feature>
<feature type="transmembrane region" description="Helical" evidence="19">
    <location>
        <begin position="50"/>
        <end position="71"/>
    </location>
</feature>
<keyword evidence="11 19" id="KW-0460">Magnesium</keyword>
<evidence type="ECO:0000256" key="2">
    <source>
        <dbReference type="ARBA" id="ARBA00004651"/>
    </source>
</evidence>
<evidence type="ECO:0000256" key="12">
    <source>
        <dbReference type="ARBA" id="ARBA00022989"/>
    </source>
</evidence>
<protein>
    <recommendedName>
        <fullName evidence="6 19">Adenosylcobinamide-GDP ribazoletransferase</fullName>
        <ecNumber evidence="5 19">2.7.8.26</ecNumber>
    </recommendedName>
    <alternativeName>
        <fullName evidence="16 19">Cobalamin synthase</fullName>
    </alternativeName>
    <alternativeName>
        <fullName evidence="15 19">Cobalamin-5'-phosphate synthase</fullName>
    </alternativeName>
</protein>
<accession>A0A2W5K813</accession>
<dbReference type="NCBIfam" id="TIGR00317">
    <property type="entry name" value="cobS"/>
    <property type="match status" value="1"/>
</dbReference>
<evidence type="ECO:0000256" key="1">
    <source>
        <dbReference type="ARBA" id="ARBA00001946"/>
    </source>
</evidence>
<sequence>MSETLQTLSIRSLAAVADAARFFTRLPVPERLGAGAPESAMSGTAAASPLAGALVGAGSAAILLVCLTLGLPPTPAAVFAAAAAVALSGALHLDGLADFADGVGGGRTREAKLAIMRDSRLGTFGGAALALSLAARISLVAALAQSSGAAGACLAIVVAAAVARPLAFLPTLTLPPARDDGLGRSARPAVQAVAFGLGLAALIALVLVRPAPALAALALAGAAAACVSIVARRHLGGYTGDVCGAAAELAEIAALAGLAAFATTQ</sequence>
<name>A0A2W5K813_ANCNO</name>
<comment type="caution">
    <text evidence="20">The sequence shown here is derived from an EMBL/GenBank/DDBJ whole genome shotgun (WGS) entry which is preliminary data.</text>
</comment>
<evidence type="ECO:0000256" key="11">
    <source>
        <dbReference type="ARBA" id="ARBA00022842"/>
    </source>
</evidence>
<comment type="similarity">
    <text evidence="4 19">Belongs to the CobS family.</text>
</comment>
<comment type="catalytic activity">
    <reaction evidence="18 19">
        <text>alpha-ribazole 5'-phosphate + adenosylcob(III)inamide-GDP = adenosylcob(III)alamin 5'-phosphate + GMP + H(+)</text>
        <dbReference type="Rhea" id="RHEA:23560"/>
        <dbReference type="ChEBI" id="CHEBI:15378"/>
        <dbReference type="ChEBI" id="CHEBI:57918"/>
        <dbReference type="ChEBI" id="CHEBI:58115"/>
        <dbReference type="ChEBI" id="CHEBI:60487"/>
        <dbReference type="ChEBI" id="CHEBI:60493"/>
        <dbReference type="EC" id="2.7.8.26"/>
    </reaction>
</comment>
<evidence type="ECO:0000256" key="13">
    <source>
        <dbReference type="ARBA" id="ARBA00023136"/>
    </source>
</evidence>
<evidence type="ECO:0000256" key="7">
    <source>
        <dbReference type="ARBA" id="ARBA00022475"/>
    </source>
</evidence>
<keyword evidence="12 19" id="KW-1133">Transmembrane helix</keyword>
<dbReference type="HAMAP" id="MF_00719">
    <property type="entry name" value="CobS"/>
    <property type="match status" value="1"/>
</dbReference>
<dbReference type="PANTHER" id="PTHR34148">
    <property type="entry name" value="ADENOSYLCOBINAMIDE-GDP RIBAZOLETRANSFERASE"/>
    <property type="match status" value="1"/>
</dbReference>
<evidence type="ECO:0000256" key="9">
    <source>
        <dbReference type="ARBA" id="ARBA00022679"/>
    </source>
</evidence>
<dbReference type="PANTHER" id="PTHR34148:SF1">
    <property type="entry name" value="ADENOSYLCOBINAMIDE-GDP RIBAZOLETRANSFERASE"/>
    <property type="match status" value="1"/>
</dbReference>
<dbReference type="UniPathway" id="UPA00148">
    <property type="reaction ID" value="UER00238"/>
</dbReference>
<comment type="catalytic activity">
    <reaction evidence="17 19">
        <text>alpha-ribazole + adenosylcob(III)inamide-GDP = adenosylcob(III)alamin + GMP + H(+)</text>
        <dbReference type="Rhea" id="RHEA:16049"/>
        <dbReference type="ChEBI" id="CHEBI:10329"/>
        <dbReference type="ChEBI" id="CHEBI:15378"/>
        <dbReference type="ChEBI" id="CHEBI:18408"/>
        <dbReference type="ChEBI" id="CHEBI:58115"/>
        <dbReference type="ChEBI" id="CHEBI:60487"/>
        <dbReference type="EC" id="2.7.8.26"/>
    </reaction>
</comment>
<keyword evidence="8 19" id="KW-0169">Cobalamin biosynthesis</keyword>
<dbReference type="Pfam" id="PF02654">
    <property type="entry name" value="CobS"/>
    <property type="match status" value="1"/>
</dbReference>
<keyword evidence="13 19" id="KW-0472">Membrane</keyword>
<organism evidence="20 21">
    <name type="scientific">Ancylobacter novellus</name>
    <name type="common">Thiobacillus novellus</name>
    <dbReference type="NCBI Taxonomy" id="921"/>
    <lineage>
        <taxon>Bacteria</taxon>
        <taxon>Pseudomonadati</taxon>
        <taxon>Pseudomonadota</taxon>
        <taxon>Alphaproteobacteria</taxon>
        <taxon>Hyphomicrobiales</taxon>
        <taxon>Xanthobacteraceae</taxon>
        <taxon>Ancylobacter</taxon>
    </lineage>
</organism>
<dbReference type="GO" id="GO:0008818">
    <property type="term" value="F:cobalamin 5'-phosphate synthase activity"/>
    <property type="evidence" value="ECO:0007669"/>
    <property type="project" value="UniProtKB-UniRule"/>
</dbReference>
<dbReference type="GO" id="GO:0051073">
    <property type="term" value="F:adenosylcobinamide-GDP ribazoletransferase activity"/>
    <property type="evidence" value="ECO:0007669"/>
    <property type="project" value="UniProtKB-UniRule"/>
</dbReference>
<evidence type="ECO:0000256" key="17">
    <source>
        <dbReference type="ARBA" id="ARBA00048623"/>
    </source>
</evidence>
<evidence type="ECO:0000256" key="18">
    <source>
        <dbReference type="ARBA" id="ARBA00049504"/>
    </source>
</evidence>
<keyword evidence="9 19" id="KW-0808">Transferase</keyword>
<reference evidence="20 21" key="1">
    <citation type="submission" date="2017-08" db="EMBL/GenBank/DDBJ databases">
        <title>Infants hospitalized years apart are colonized by the same room-sourced microbial strains.</title>
        <authorList>
            <person name="Brooks B."/>
            <person name="Olm M.R."/>
            <person name="Firek B.A."/>
            <person name="Baker R."/>
            <person name="Thomas B.C."/>
            <person name="Morowitz M.J."/>
            <person name="Banfield J.F."/>
        </authorList>
    </citation>
    <scope>NUCLEOTIDE SEQUENCE [LARGE SCALE GENOMIC DNA]</scope>
    <source>
        <strain evidence="20">S2_005_003_R2_43</strain>
    </source>
</reference>
<evidence type="ECO:0000313" key="21">
    <source>
        <dbReference type="Proteomes" id="UP000249577"/>
    </source>
</evidence>
<comment type="subcellular location">
    <subcellularLocation>
        <location evidence="2 19">Cell membrane</location>
        <topology evidence="2 19">Multi-pass membrane protein</topology>
    </subcellularLocation>
</comment>
<proteinExistence type="inferred from homology"/>
<dbReference type="EC" id="2.7.8.26" evidence="5 19"/>
<evidence type="ECO:0000313" key="20">
    <source>
        <dbReference type="EMBL" id="PZQ11644.1"/>
    </source>
</evidence>
<feature type="transmembrane region" description="Helical" evidence="19">
    <location>
        <begin position="121"/>
        <end position="143"/>
    </location>
</feature>
<dbReference type="Proteomes" id="UP000249577">
    <property type="component" value="Unassembled WGS sequence"/>
</dbReference>
<feature type="transmembrane region" description="Helical" evidence="19">
    <location>
        <begin position="213"/>
        <end position="231"/>
    </location>
</feature>
<evidence type="ECO:0000256" key="6">
    <source>
        <dbReference type="ARBA" id="ARBA00015850"/>
    </source>
</evidence>
<evidence type="ECO:0000256" key="19">
    <source>
        <dbReference type="HAMAP-Rule" id="MF_00719"/>
    </source>
</evidence>
<feature type="transmembrane region" description="Helical" evidence="19">
    <location>
        <begin position="149"/>
        <end position="169"/>
    </location>
</feature>
<dbReference type="GO" id="GO:0005886">
    <property type="term" value="C:plasma membrane"/>
    <property type="evidence" value="ECO:0007669"/>
    <property type="project" value="UniProtKB-SubCell"/>
</dbReference>
<dbReference type="AlphaFoldDB" id="A0A2W5K813"/>
<evidence type="ECO:0000256" key="5">
    <source>
        <dbReference type="ARBA" id="ARBA00013200"/>
    </source>
</evidence>
<evidence type="ECO:0000256" key="16">
    <source>
        <dbReference type="ARBA" id="ARBA00032853"/>
    </source>
</evidence>
<comment type="function">
    <text evidence="14 19">Joins adenosylcobinamide-GDP and alpha-ribazole to generate adenosylcobalamin (Ado-cobalamin). Also synthesizes adenosylcobalamin 5'-phosphate from adenosylcobinamide-GDP and alpha-ribazole 5'-phosphate.</text>
</comment>
<feature type="transmembrane region" description="Helical" evidence="19">
    <location>
        <begin position="189"/>
        <end position="207"/>
    </location>
</feature>